<dbReference type="AlphaFoldDB" id="A0A9W6VK95"/>
<feature type="transmembrane region" description="Helical" evidence="13">
    <location>
        <begin position="137"/>
        <end position="163"/>
    </location>
</feature>
<keyword evidence="16" id="KW-1185">Reference proteome</keyword>
<evidence type="ECO:0000259" key="14">
    <source>
        <dbReference type="Pfam" id="PF02096"/>
    </source>
</evidence>
<dbReference type="InterPro" id="IPR001708">
    <property type="entry name" value="YidC/ALB3/OXA1/COX18"/>
</dbReference>
<accession>A0A9W6VK95</accession>
<evidence type="ECO:0000256" key="9">
    <source>
        <dbReference type="ARBA" id="ARBA00031538"/>
    </source>
</evidence>
<evidence type="ECO:0000256" key="13">
    <source>
        <dbReference type="SAM" id="Phobius"/>
    </source>
</evidence>
<dbReference type="GO" id="GO:0032977">
    <property type="term" value="F:membrane insertase activity"/>
    <property type="evidence" value="ECO:0007669"/>
    <property type="project" value="InterPro"/>
</dbReference>
<comment type="subcellular location">
    <subcellularLocation>
        <location evidence="1 12">Membrane</location>
        <topology evidence="1 12">Multi-pass membrane protein</topology>
    </subcellularLocation>
</comment>
<comment type="function">
    <text evidence="7">Required for the insertion and/or proper folding and/or complex formation of integral membrane proteins into the membrane. Involved in integration of membrane proteins that insert both dependently and independently of the Sec translocase complex, as well as at least some lipoproteins. Aids folding of multispanning membrane proteins.</text>
</comment>
<reference evidence="15" key="1">
    <citation type="submission" date="2023-03" db="EMBL/GenBank/DDBJ databases">
        <title>Amycolatopsis taiwanensis NBRC 103393.</title>
        <authorList>
            <person name="Ichikawa N."/>
            <person name="Sato H."/>
            <person name="Tonouchi N."/>
        </authorList>
    </citation>
    <scope>NUCLEOTIDE SEQUENCE</scope>
    <source>
        <strain evidence="15">NBRC 103393</strain>
    </source>
</reference>
<dbReference type="Pfam" id="PF02096">
    <property type="entry name" value="60KD_IMP"/>
    <property type="match status" value="1"/>
</dbReference>
<evidence type="ECO:0000256" key="6">
    <source>
        <dbReference type="ARBA" id="ARBA00023136"/>
    </source>
</evidence>
<evidence type="ECO:0000313" key="15">
    <source>
        <dbReference type="EMBL" id="GLY71465.1"/>
    </source>
</evidence>
<keyword evidence="5 13" id="KW-1133">Transmembrane helix</keyword>
<evidence type="ECO:0000256" key="4">
    <source>
        <dbReference type="ARBA" id="ARBA00022692"/>
    </source>
</evidence>
<gene>
    <name evidence="15" type="primary">yidC</name>
    <name evidence="15" type="ORF">Atai01_80840</name>
</gene>
<feature type="domain" description="Membrane insertase YidC/Oxa/ALB C-terminal" evidence="14">
    <location>
        <begin position="26"/>
        <end position="212"/>
    </location>
</feature>
<comment type="subunit">
    <text evidence="8">Interacts with the Sec translocase complex via SecD. Specifically interacts with transmembrane segments of nascent integral membrane proteins during membrane integration.</text>
</comment>
<feature type="transmembrane region" description="Helical" evidence="13">
    <location>
        <begin position="12"/>
        <end position="40"/>
    </location>
</feature>
<dbReference type="EMBL" id="BSTI01000037">
    <property type="protein sequence ID" value="GLY71465.1"/>
    <property type="molecule type" value="Genomic_DNA"/>
</dbReference>
<dbReference type="PANTHER" id="PTHR12428">
    <property type="entry name" value="OXA1"/>
    <property type="match status" value="1"/>
</dbReference>
<evidence type="ECO:0000256" key="7">
    <source>
        <dbReference type="ARBA" id="ARBA00025034"/>
    </source>
</evidence>
<name>A0A9W6VK95_9PSEU</name>
<feature type="transmembrane region" description="Helical" evidence="13">
    <location>
        <begin position="175"/>
        <end position="201"/>
    </location>
</feature>
<evidence type="ECO:0000256" key="2">
    <source>
        <dbReference type="ARBA" id="ARBA00010527"/>
    </source>
</evidence>
<evidence type="ECO:0000256" key="5">
    <source>
        <dbReference type="ARBA" id="ARBA00022989"/>
    </source>
</evidence>
<keyword evidence="6 13" id="KW-0472">Membrane</keyword>
<evidence type="ECO:0000256" key="8">
    <source>
        <dbReference type="ARBA" id="ARBA00026028"/>
    </source>
</evidence>
<dbReference type="GO" id="GO:0005886">
    <property type="term" value="C:plasma membrane"/>
    <property type="evidence" value="ECO:0007669"/>
    <property type="project" value="TreeGrafter"/>
</dbReference>
<evidence type="ECO:0000256" key="10">
    <source>
        <dbReference type="ARBA" id="ARBA00033245"/>
    </source>
</evidence>
<dbReference type="GO" id="GO:0051205">
    <property type="term" value="P:protein insertion into membrane"/>
    <property type="evidence" value="ECO:0007669"/>
    <property type="project" value="TreeGrafter"/>
</dbReference>
<evidence type="ECO:0000256" key="3">
    <source>
        <dbReference type="ARBA" id="ARBA00015325"/>
    </source>
</evidence>
<evidence type="ECO:0000256" key="11">
    <source>
        <dbReference type="ARBA" id="ARBA00033342"/>
    </source>
</evidence>
<keyword evidence="4 12" id="KW-0812">Transmembrane</keyword>
<dbReference type="Proteomes" id="UP001165136">
    <property type="component" value="Unassembled WGS sequence"/>
</dbReference>
<dbReference type="InterPro" id="IPR028055">
    <property type="entry name" value="YidC/Oxa/ALB_C"/>
</dbReference>
<dbReference type="RefSeq" id="WP_027945657.1">
    <property type="nucleotide sequence ID" value="NZ_BSTI01000037.1"/>
</dbReference>
<dbReference type="PANTHER" id="PTHR12428:SF65">
    <property type="entry name" value="CYTOCHROME C OXIDASE ASSEMBLY PROTEIN COX18, MITOCHONDRIAL"/>
    <property type="match status" value="1"/>
</dbReference>
<evidence type="ECO:0000256" key="12">
    <source>
        <dbReference type="RuleBase" id="RU003945"/>
    </source>
</evidence>
<protein>
    <recommendedName>
        <fullName evidence="3">Membrane protein insertase YidC</fullName>
    </recommendedName>
    <alternativeName>
        <fullName evidence="11">Foldase YidC</fullName>
    </alternativeName>
    <alternativeName>
        <fullName evidence="10">Membrane integrase YidC</fullName>
    </alternativeName>
    <alternativeName>
        <fullName evidence="9">Membrane protein YidC</fullName>
    </alternativeName>
</protein>
<proteinExistence type="inferred from homology"/>
<comment type="similarity">
    <text evidence="2">Belongs to the OXA1/ALB3/YidC family. Type 1 subfamily.</text>
</comment>
<sequence length="215" mass="23306">MFTFLDLPVSVAYHLVTWLASMTGVALAIVVFTLGVRLLLLPLSRAATLGGKARAELMPRVQQLRDRYRHDPQRLQREVTGLQREAGVSLFTGCLPALAQIPFFIMMYRLFYATTIAGHPNMLLAGTLFGAPLGGHFAALASGPHVLVFVGLFVLLAVVAWFSSRWQARQAPGPALLRLLPYGTVLAAAVVPLAAGLYLLVTSAWTVVERAVLLD</sequence>
<evidence type="ECO:0000256" key="1">
    <source>
        <dbReference type="ARBA" id="ARBA00004141"/>
    </source>
</evidence>
<organism evidence="15 16">
    <name type="scientific">Amycolatopsis taiwanensis</name>
    <dbReference type="NCBI Taxonomy" id="342230"/>
    <lineage>
        <taxon>Bacteria</taxon>
        <taxon>Bacillati</taxon>
        <taxon>Actinomycetota</taxon>
        <taxon>Actinomycetes</taxon>
        <taxon>Pseudonocardiales</taxon>
        <taxon>Pseudonocardiaceae</taxon>
        <taxon>Amycolatopsis</taxon>
    </lineage>
</organism>
<comment type="caution">
    <text evidence="15">The sequence shown here is derived from an EMBL/GenBank/DDBJ whole genome shotgun (WGS) entry which is preliminary data.</text>
</comment>
<dbReference type="NCBIfam" id="TIGR03592">
    <property type="entry name" value="yidC_oxa1_cterm"/>
    <property type="match status" value="1"/>
</dbReference>
<evidence type="ECO:0000313" key="16">
    <source>
        <dbReference type="Proteomes" id="UP001165136"/>
    </source>
</evidence>